<dbReference type="InterPro" id="IPR000182">
    <property type="entry name" value="GNAT_dom"/>
</dbReference>
<evidence type="ECO:0000313" key="6">
    <source>
        <dbReference type="Proteomes" id="UP000541426"/>
    </source>
</evidence>
<dbReference type="PROSITE" id="PS51186">
    <property type="entry name" value="GNAT"/>
    <property type="match status" value="1"/>
</dbReference>
<dbReference type="Proteomes" id="UP000541426">
    <property type="component" value="Unassembled WGS sequence"/>
</dbReference>
<feature type="compositionally biased region" description="Basic and acidic residues" evidence="3">
    <location>
        <begin position="57"/>
        <end position="67"/>
    </location>
</feature>
<feature type="region of interest" description="Disordered" evidence="3">
    <location>
        <begin position="278"/>
        <end position="300"/>
    </location>
</feature>
<gene>
    <name evidence="5" type="ORF">GGQ68_003378</name>
</gene>
<proteinExistence type="predicted"/>
<feature type="compositionally biased region" description="Pro residues" evidence="3">
    <location>
        <begin position="41"/>
        <end position="53"/>
    </location>
</feature>
<keyword evidence="2" id="KW-0012">Acyltransferase</keyword>
<name>A0A7W6GV77_9RHOB</name>
<sequence length="300" mass="32547">MTKPDPFTPTTPGPDVPRPNDPQPEAPVETPPDMPQEVPGTPAPDMPGQTPPEVPDDLPRGPGHEMPDDVPTQPDAPIEVPDAPNPDLPPQERPMETPGISDPRPQTPPQEIPTNPNPTGAAPDPSKEIRLRPANPLDAGRLGDIITQATLAAKWKPRLHNSVEDIAHAGQMIDKGWITVAELDHQTAGFIAREDSYIHCLFIAEAEQGRGVGAALLDDAKAAQDRLELWTFQTNTDAQRFYRREGFELIEETDGSSNDEGLPDVKFLWQRAPAKTLTAPTSANVKRPKAKAEASPQRPA</sequence>
<dbReference type="GO" id="GO:0016747">
    <property type="term" value="F:acyltransferase activity, transferring groups other than amino-acyl groups"/>
    <property type="evidence" value="ECO:0007669"/>
    <property type="project" value="InterPro"/>
</dbReference>
<comment type="caution">
    <text evidence="5">The sequence shown here is derived from an EMBL/GenBank/DDBJ whole genome shotgun (WGS) entry which is preliminary data.</text>
</comment>
<evidence type="ECO:0000256" key="1">
    <source>
        <dbReference type="ARBA" id="ARBA00022679"/>
    </source>
</evidence>
<protein>
    <submittedName>
        <fullName evidence="5">GNAT superfamily N-acetyltransferase</fullName>
    </submittedName>
</protein>
<evidence type="ECO:0000256" key="2">
    <source>
        <dbReference type="ARBA" id="ARBA00023315"/>
    </source>
</evidence>
<evidence type="ECO:0000256" key="3">
    <source>
        <dbReference type="SAM" id="MobiDB-lite"/>
    </source>
</evidence>
<feature type="compositionally biased region" description="Pro residues" evidence="3">
    <location>
        <begin position="1"/>
        <end position="34"/>
    </location>
</feature>
<dbReference type="Pfam" id="PF13508">
    <property type="entry name" value="Acetyltransf_7"/>
    <property type="match status" value="1"/>
</dbReference>
<feature type="compositionally biased region" description="Pro residues" evidence="3">
    <location>
        <begin position="83"/>
        <end position="92"/>
    </location>
</feature>
<dbReference type="InterPro" id="IPR050832">
    <property type="entry name" value="Bact_Acetyltransf"/>
</dbReference>
<organism evidence="5 6">
    <name type="scientific">Sagittula marina</name>
    <dbReference type="NCBI Taxonomy" id="943940"/>
    <lineage>
        <taxon>Bacteria</taxon>
        <taxon>Pseudomonadati</taxon>
        <taxon>Pseudomonadota</taxon>
        <taxon>Alphaproteobacteria</taxon>
        <taxon>Rhodobacterales</taxon>
        <taxon>Roseobacteraceae</taxon>
        <taxon>Sagittula</taxon>
    </lineage>
</organism>
<dbReference type="RefSeq" id="WP_343055960.1">
    <property type="nucleotide sequence ID" value="NZ_BAABBZ010000019.1"/>
</dbReference>
<keyword evidence="1 5" id="KW-0808">Transferase</keyword>
<evidence type="ECO:0000259" key="4">
    <source>
        <dbReference type="PROSITE" id="PS51186"/>
    </source>
</evidence>
<dbReference type="AlphaFoldDB" id="A0A7W6GV77"/>
<feature type="region of interest" description="Disordered" evidence="3">
    <location>
        <begin position="1"/>
        <end position="130"/>
    </location>
</feature>
<dbReference type="EMBL" id="JACIEJ010000008">
    <property type="protein sequence ID" value="MBB3987034.1"/>
    <property type="molecule type" value="Genomic_DNA"/>
</dbReference>
<dbReference type="PANTHER" id="PTHR43877">
    <property type="entry name" value="AMINOALKYLPHOSPHONATE N-ACETYLTRANSFERASE-RELATED-RELATED"/>
    <property type="match status" value="1"/>
</dbReference>
<keyword evidence="6" id="KW-1185">Reference proteome</keyword>
<accession>A0A7W6GV77</accession>
<dbReference type="InterPro" id="IPR016181">
    <property type="entry name" value="Acyl_CoA_acyltransferase"/>
</dbReference>
<dbReference type="CDD" id="cd04301">
    <property type="entry name" value="NAT_SF"/>
    <property type="match status" value="1"/>
</dbReference>
<dbReference type="SUPFAM" id="SSF55729">
    <property type="entry name" value="Acyl-CoA N-acyltransferases (Nat)"/>
    <property type="match status" value="1"/>
</dbReference>
<evidence type="ECO:0000313" key="5">
    <source>
        <dbReference type="EMBL" id="MBB3987034.1"/>
    </source>
</evidence>
<dbReference type="Gene3D" id="3.40.630.30">
    <property type="match status" value="1"/>
</dbReference>
<reference evidence="5 6" key="1">
    <citation type="submission" date="2020-08" db="EMBL/GenBank/DDBJ databases">
        <title>Genomic Encyclopedia of Type Strains, Phase IV (KMG-IV): sequencing the most valuable type-strain genomes for metagenomic binning, comparative biology and taxonomic classification.</title>
        <authorList>
            <person name="Goeker M."/>
        </authorList>
    </citation>
    <scope>NUCLEOTIDE SEQUENCE [LARGE SCALE GENOMIC DNA]</scope>
    <source>
        <strain evidence="5 6">DSM 102235</strain>
    </source>
</reference>
<feature type="domain" description="N-acetyltransferase" evidence="4">
    <location>
        <begin position="129"/>
        <end position="269"/>
    </location>
</feature>
<dbReference type="PANTHER" id="PTHR43877:SF2">
    <property type="entry name" value="AMINOALKYLPHOSPHONATE N-ACETYLTRANSFERASE-RELATED"/>
    <property type="match status" value="1"/>
</dbReference>